<proteinExistence type="inferred from homology"/>
<keyword evidence="9" id="KW-1185">Reference proteome</keyword>
<dbReference type="AlphaFoldDB" id="A0A642UGI3"/>
<dbReference type="PANTHER" id="PTHR11904:SF9">
    <property type="entry name" value="PURINE NUCLEOSIDE PHOSPHORYLASE-RELATED"/>
    <property type="match status" value="1"/>
</dbReference>
<feature type="domain" description="Nucleoside phosphorylase" evidence="7">
    <location>
        <begin position="13"/>
        <end position="211"/>
    </location>
</feature>
<dbReference type="SUPFAM" id="SSF53167">
    <property type="entry name" value="Purine and uridine phosphorylases"/>
    <property type="match status" value="1"/>
</dbReference>
<keyword evidence="5" id="KW-0808">Transferase</keyword>
<evidence type="ECO:0000256" key="4">
    <source>
        <dbReference type="ARBA" id="ARBA00022676"/>
    </source>
</evidence>
<dbReference type="InterPro" id="IPR011268">
    <property type="entry name" value="Purine_phosphorylase"/>
</dbReference>
<evidence type="ECO:0000256" key="5">
    <source>
        <dbReference type="ARBA" id="ARBA00022679"/>
    </source>
</evidence>
<dbReference type="GO" id="GO:0009116">
    <property type="term" value="P:nucleoside metabolic process"/>
    <property type="evidence" value="ECO:0007669"/>
    <property type="project" value="InterPro"/>
</dbReference>
<gene>
    <name evidence="8" type="ORF">TRICI_006560</name>
</gene>
<comment type="caution">
    <text evidence="8">The sequence shown here is derived from an EMBL/GenBank/DDBJ whole genome shotgun (WGS) entry which is preliminary data.</text>
</comment>
<dbReference type="UniPathway" id="UPA00606"/>
<evidence type="ECO:0000256" key="2">
    <source>
        <dbReference type="ARBA" id="ARBA00006751"/>
    </source>
</evidence>
<dbReference type="Pfam" id="PF01048">
    <property type="entry name" value="PNP_UDP_1"/>
    <property type="match status" value="1"/>
</dbReference>
<evidence type="ECO:0000256" key="6">
    <source>
        <dbReference type="ARBA" id="ARBA00031036"/>
    </source>
</evidence>
<evidence type="ECO:0000259" key="7">
    <source>
        <dbReference type="Pfam" id="PF01048"/>
    </source>
</evidence>
<name>A0A642UGI3_9ASCO</name>
<protein>
    <recommendedName>
        <fullName evidence="3">purine-nucleoside phosphorylase</fullName>
        <ecNumber evidence="3">2.4.2.1</ecNumber>
    </recommendedName>
    <alternativeName>
        <fullName evidence="6">Inosine-guanosine phosphorylase</fullName>
    </alternativeName>
</protein>
<dbReference type="PANTHER" id="PTHR11904">
    <property type="entry name" value="METHYLTHIOADENOSINE/PURINE NUCLEOSIDE PHOSPHORYLASE"/>
    <property type="match status" value="1"/>
</dbReference>
<dbReference type="Gene3D" id="3.40.50.1580">
    <property type="entry name" value="Nucleoside phosphorylase domain"/>
    <property type="match status" value="1"/>
</dbReference>
<keyword evidence="4" id="KW-0328">Glycosyltransferase</keyword>
<dbReference type="EC" id="2.4.2.1" evidence="3"/>
<organism evidence="8 9">
    <name type="scientific">Trichomonascus ciferrii</name>
    <dbReference type="NCBI Taxonomy" id="44093"/>
    <lineage>
        <taxon>Eukaryota</taxon>
        <taxon>Fungi</taxon>
        <taxon>Dikarya</taxon>
        <taxon>Ascomycota</taxon>
        <taxon>Saccharomycotina</taxon>
        <taxon>Dipodascomycetes</taxon>
        <taxon>Dipodascales</taxon>
        <taxon>Trichomonascaceae</taxon>
        <taxon>Trichomonascus</taxon>
        <taxon>Trichomonascus ciferrii complex</taxon>
    </lineage>
</organism>
<sequence length="214" mass="23257">MSGRLHSYEGWDIKDTVFPVRVFTLLEAEILLATNAAGGLNPEFNVGDLMLINDHINFPGLGGLHPLKGPNDERFGERFVAMSDAYDEFLRGRFLDTADALDIKRPIHEGTYAFVSGPTFESRAEARFLKSLGVDSVGMSTIPECITARHGGMKVLALSLVTNSVVVEKPRPSRSKDDGTSLGDGKANHEEVLEAGAQAANDLQKIVEKFLGNL</sequence>
<dbReference type="GO" id="GO:0004731">
    <property type="term" value="F:purine-nucleoside phosphorylase activity"/>
    <property type="evidence" value="ECO:0007669"/>
    <property type="project" value="UniProtKB-EC"/>
</dbReference>
<evidence type="ECO:0000313" key="8">
    <source>
        <dbReference type="EMBL" id="KAA8898431.1"/>
    </source>
</evidence>
<comment type="similarity">
    <text evidence="2">Belongs to the PNP/MTAP phosphorylase family.</text>
</comment>
<dbReference type="Proteomes" id="UP000761534">
    <property type="component" value="Unassembled WGS sequence"/>
</dbReference>
<accession>A0A642UGI3</accession>
<dbReference type="VEuPathDB" id="FungiDB:TRICI_006560"/>
<evidence type="ECO:0000313" key="9">
    <source>
        <dbReference type="Proteomes" id="UP000761534"/>
    </source>
</evidence>
<dbReference type="EMBL" id="SWFS01000545">
    <property type="protein sequence ID" value="KAA8898431.1"/>
    <property type="molecule type" value="Genomic_DNA"/>
</dbReference>
<dbReference type="InterPro" id="IPR035994">
    <property type="entry name" value="Nucleoside_phosphorylase_sf"/>
</dbReference>
<dbReference type="OrthoDB" id="10261782at2759"/>
<evidence type="ECO:0000256" key="3">
    <source>
        <dbReference type="ARBA" id="ARBA00011886"/>
    </source>
</evidence>
<dbReference type="CDD" id="cd09009">
    <property type="entry name" value="PNP-EcPNPII_like"/>
    <property type="match status" value="1"/>
</dbReference>
<dbReference type="NCBIfam" id="TIGR01697">
    <property type="entry name" value="PNPH-PUNA-XAPA"/>
    <property type="match status" value="1"/>
</dbReference>
<comment type="pathway">
    <text evidence="1">Purine metabolism; purine nucleoside salvage.</text>
</comment>
<dbReference type="GO" id="GO:0005737">
    <property type="term" value="C:cytoplasm"/>
    <property type="evidence" value="ECO:0007669"/>
    <property type="project" value="TreeGrafter"/>
</dbReference>
<reference evidence="8" key="1">
    <citation type="journal article" date="2019" name="G3 (Bethesda)">
        <title>Genome Assemblies of Two Rare Opportunistic Yeast Pathogens: Diutina rugosa (syn. Candida rugosa) and Trichomonascus ciferrii (syn. Candida ciferrii).</title>
        <authorList>
            <person name="Mixao V."/>
            <person name="Saus E."/>
            <person name="Hansen A.P."/>
            <person name="Lass-Florl C."/>
            <person name="Gabaldon T."/>
        </authorList>
    </citation>
    <scope>NUCLEOTIDE SEQUENCE</scope>
    <source>
        <strain evidence="8">CBS 4856</strain>
    </source>
</reference>
<evidence type="ECO:0000256" key="1">
    <source>
        <dbReference type="ARBA" id="ARBA00005058"/>
    </source>
</evidence>
<dbReference type="InterPro" id="IPR000845">
    <property type="entry name" value="Nucleoside_phosphorylase_d"/>
</dbReference>